<accession>A0A9W6VIJ9</accession>
<dbReference type="Proteomes" id="UP001165136">
    <property type="component" value="Unassembled WGS sequence"/>
</dbReference>
<comment type="caution">
    <text evidence="2">The sequence shown here is derived from an EMBL/GenBank/DDBJ whole genome shotgun (WGS) entry which is preliminary data.</text>
</comment>
<name>A0A9W6VIJ9_9PSEU</name>
<protein>
    <submittedName>
        <fullName evidence="2">Uncharacterized protein</fullName>
    </submittedName>
</protein>
<organism evidence="2 3">
    <name type="scientific">Amycolatopsis taiwanensis</name>
    <dbReference type="NCBI Taxonomy" id="342230"/>
    <lineage>
        <taxon>Bacteria</taxon>
        <taxon>Bacillati</taxon>
        <taxon>Actinomycetota</taxon>
        <taxon>Actinomycetes</taxon>
        <taxon>Pseudonocardiales</taxon>
        <taxon>Pseudonocardiaceae</taxon>
        <taxon>Amycolatopsis</taxon>
    </lineage>
</organism>
<evidence type="ECO:0000313" key="3">
    <source>
        <dbReference type="Proteomes" id="UP001165136"/>
    </source>
</evidence>
<evidence type="ECO:0000256" key="1">
    <source>
        <dbReference type="SAM" id="MobiDB-lite"/>
    </source>
</evidence>
<sequence>MVSAAVGSAGSADSRHRAAWLRYEHVVTTPPQRHTQVSAVDHRPGTGGRREADAQAARRAAAWMVRPASLTGRRNRSVTGAGRTSPAAAGSSTAADAAFVMPCSVPPIQLRTNKPPGRHAIGSRPAALFHCPEWALDHGKLRCKRLGTPEIRDRFYGIRGNSR</sequence>
<feature type="region of interest" description="Disordered" evidence="1">
    <location>
        <begin position="33"/>
        <end position="55"/>
    </location>
</feature>
<feature type="compositionally biased region" description="Basic and acidic residues" evidence="1">
    <location>
        <begin position="40"/>
        <end position="53"/>
    </location>
</feature>
<dbReference type="AlphaFoldDB" id="A0A9W6VIJ9"/>
<evidence type="ECO:0000313" key="2">
    <source>
        <dbReference type="EMBL" id="GLY69770.1"/>
    </source>
</evidence>
<proteinExistence type="predicted"/>
<gene>
    <name evidence="2" type="ORF">Atai01_63890</name>
</gene>
<dbReference type="EMBL" id="BSTI01000018">
    <property type="protein sequence ID" value="GLY69770.1"/>
    <property type="molecule type" value="Genomic_DNA"/>
</dbReference>
<keyword evidence="3" id="KW-1185">Reference proteome</keyword>
<reference evidence="2" key="1">
    <citation type="submission" date="2023-03" db="EMBL/GenBank/DDBJ databases">
        <title>Amycolatopsis taiwanensis NBRC 103393.</title>
        <authorList>
            <person name="Ichikawa N."/>
            <person name="Sato H."/>
            <person name="Tonouchi N."/>
        </authorList>
    </citation>
    <scope>NUCLEOTIDE SEQUENCE</scope>
    <source>
        <strain evidence="2">NBRC 103393</strain>
    </source>
</reference>